<dbReference type="GO" id="GO:0005634">
    <property type="term" value="C:nucleus"/>
    <property type="evidence" value="ECO:0007669"/>
    <property type="project" value="UniProtKB-SubCell"/>
</dbReference>
<dbReference type="Proteomes" id="UP001150569">
    <property type="component" value="Unassembled WGS sequence"/>
</dbReference>
<comment type="subcellular location">
    <subcellularLocation>
        <location evidence="2 10">Cytoplasm</location>
    </subcellularLocation>
    <subcellularLocation>
        <location evidence="1 10">Nucleus</location>
    </subcellularLocation>
</comment>
<comment type="caution">
    <text evidence="14">The sequence shown here is derived from an EMBL/GenBank/DDBJ whole genome shotgun (WGS) entry which is preliminary data.</text>
</comment>
<gene>
    <name evidence="14" type="primary">NOT5_1</name>
    <name evidence="14" type="ORF">IWQ60_005810</name>
</gene>
<keyword evidence="7 10" id="KW-0805">Transcription regulation</keyword>
<evidence type="ECO:0000256" key="11">
    <source>
        <dbReference type="SAM" id="MobiDB-lite"/>
    </source>
</evidence>
<dbReference type="Pfam" id="PF04065">
    <property type="entry name" value="Not3"/>
    <property type="match status" value="1"/>
</dbReference>
<feature type="compositionally biased region" description="Low complexity" evidence="11">
    <location>
        <begin position="344"/>
        <end position="357"/>
    </location>
</feature>
<evidence type="ECO:0000256" key="1">
    <source>
        <dbReference type="ARBA" id="ARBA00004123"/>
    </source>
</evidence>
<evidence type="ECO:0000259" key="12">
    <source>
        <dbReference type="Pfam" id="PF04065"/>
    </source>
</evidence>
<evidence type="ECO:0000313" key="14">
    <source>
        <dbReference type="EMBL" id="KAJ1923556.1"/>
    </source>
</evidence>
<name>A0A9W8A8G2_9FUNG</name>
<comment type="similarity">
    <text evidence="3 10">Belongs to the CNOT2/3/5 family.</text>
</comment>
<keyword evidence="10" id="KW-0010">Activator</keyword>
<keyword evidence="5 10" id="KW-0678">Repressor</keyword>
<evidence type="ECO:0000256" key="10">
    <source>
        <dbReference type="PIRNR" id="PIRNR005290"/>
    </source>
</evidence>
<keyword evidence="8 10" id="KW-0804">Transcription</keyword>
<dbReference type="InterPro" id="IPR040168">
    <property type="entry name" value="Not2/3/5"/>
</dbReference>
<dbReference type="AlphaFoldDB" id="A0A9W8A8G2"/>
<reference evidence="14" key="1">
    <citation type="submission" date="2022-07" db="EMBL/GenBank/DDBJ databases">
        <title>Phylogenomic reconstructions and comparative analyses of Kickxellomycotina fungi.</title>
        <authorList>
            <person name="Reynolds N.K."/>
            <person name="Stajich J.E."/>
            <person name="Barry K."/>
            <person name="Grigoriev I.V."/>
            <person name="Crous P."/>
            <person name="Smith M.E."/>
        </authorList>
    </citation>
    <scope>NUCLEOTIDE SEQUENCE</scope>
    <source>
        <strain evidence="14">RSA 861</strain>
    </source>
</reference>
<feature type="compositionally biased region" description="Low complexity" evidence="11">
    <location>
        <begin position="281"/>
        <end position="302"/>
    </location>
</feature>
<evidence type="ECO:0000256" key="6">
    <source>
        <dbReference type="ARBA" id="ARBA00022553"/>
    </source>
</evidence>
<dbReference type="Gene3D" id="2.30.30.1020">
    <property type="entry name" value="CCR4-NOT complex subunit 2/3/5, C-terminal domain"/>
    <property type="match status" value="1"/>
</dbReference>
<keyword evidence="4 10" id="KW-0963">Cytoplasm</keyword>
<keyword evidence="15" id="KW-1185">Reference proteome</keyword>
<evidence type="ECO:0000256" key="7">
    <source>
        <dbReference type="ARBA" id="ARBA00023015"/>
    </source>
</evidence>
<dbReference type="PIRSF" id="PIRSF005290">
    <property type="entry name" value="NOT_su_3_5"/>
    <property type="match status" value="1"/>
</dbReference>
<evidence type="ECO:0000256" key="5">
    <source>
        <dbReference type="ARBA" id="ARBA00022491"/>
    </source>
</evidence>
<protein>
    <recommendedName>
        <fullName evidence="10">General negative regulator of transcription subunit</fullName>
    </recommendedName>
</protein>
<dbReference type="Pfam" id="PF04153">
    <property type="entry name" value="NOT2_3_5_C"/>
    <property type="match status" value="1"/>
</dbReference>
<sequence length="702" mass="77157">MSSRKLQVEIDKMLKKVAEGIESFDDIFDKLQSAPNINQKEKYEADLKKEIKKLQRHRDQIKTWIASSDIKDKRDLLENRKNIEKKMEAFKACEKEMKTKAYSKEGLSMVAKLDPKEKAKMDMSSWLSNTVDALSTQIDVLELEAEGMANGPKKGKKDSGKAARIREIERLIERHKWHIQRLELILRSMENGRIEPEQIADIQDDVQYYLDTNQDDDFDEDEGIYDELNLDEGEEIFGINEEYYTGPSHQDGAEDKPAKAKEPPTPERGAASPPMATVGIKTSSKTNGTSGSATATTSPTSTADQRASEPPVSLHTTGTTGRSTIKVASGKTTNPPTAFPVKRSSTTGSSGVTTVTSPTKATSPLAAAISLSNGPSPSIAATLDGRAGTKSASLADPAPAVTSTSKPETNAWANANAAAKLAKLASTTGPAVATAQPYSSIVSATLPSTGANSTTASQPTTPVVAQIPSPSVAALRSPVSSTGGGPPTPGQAEAPVARSREGSTAASTDGLAPTPTIPDQATTRFPPLDFFKGQELPGAFSDLWETLETADNSRWQTDARYRTQMTETSFQCLPDLADSEKPRHYAPQNPIQTPSYYPQVPLPIFDSPAMASNFNLDTLFFIFYYQQDTYQHYLAAQELQRQSWRFHKRYLTWFQRFEKPKLTTDEYEVGTYVFFDYEGGWCPHQKTDFKFEYQYLEDTELL</sequence>
<evidence type="ECO:0000256" key="3">
    <source>
        <dbReference type="ARBA" id="ARBA00007682"/>
    </source>
</evidence>
<dbReference type="InterPro" id="IPR038635">
    <property type="entry name" value="CCR4-NOT_su2/3/5_C_sf"/>
</dbReference>
<evidence type="ECO:0000256" key="4">
    <source>
        <dbReference type="ARBA" id="ARBA00022490"/>
    </source>
</evidence>
<dbReference type="EMBL" id="JANBPT010000326">
    <property type="protein sequence ID" value="KAJ1923556.1"/>
    <property type="molecule type" value="Genomic_DNA"/>
</dbReference>
<evidence type="ECO:0000256" key="8">
    <source>
        <dbReference type="ARBA" id="ARBA00023163"/>
    </source>
</evidence>
<evidence type="ECO:0000259" key="13">
    <source>
        <dbReference type="Pfam" id="PF04153"/>
    </source>
</evidence>
<dbReference type="InterPro" id="IPR007207">
    <property type="entry name" value="Not_N"/>
</dbReference>
<dbReference type="GO" id="GO:0030015">
    <property type="term" value="C:CCR4-NOT core complex"/>
    <property type="evidence" value="ECO:0007669"/>
    <property type="project" value="UniProtKB-UniRule"/>
</dbReference>
<dbReference type="InterPro" id="IPR012270">
    <property type="entry name" value="CCR4-NOT_su3/5"/>
</dbReference>
<dbReference type="GO" id="GO:0000932">
    <property type="term" value="C:P-body"/>
    <property type="evidence" value="ECO:0007669"/>
    <property type="project" value="UniProtKB-UniRule"/>
</dbReference>
<organism evidence="14 15">
    <name type="scientific">Tieghemiomyces parasiticus</name>
    <dbReference type="NCBI Taxonomy" id="78921"/>
    <lineage>
        <taxon>Eukaryota</taxon>
        <taxon>Fungi</taxon>
        <taxon>Fungi incertae sedis</taxon>
        <taxon>Zoopagomycota</taxon>
        <taxon>Kickxellomycotina</taxon>
        <taxon>Dimargaritomycetes</taxon>
        <taxon>Dimargaritales</taxon>
        <taxon>Dimargaritaceae</taxon>
        <taxon>Tieghemiomyces</taxon>
    </lineage>
</organism>
<feature type="domain" description="NOT2/NOT3/NOT5 C-terminal" evidence="13">
    <location>
        <begin position="571"/>
        <end position="696"/>
    </location>
</feature>
<feature type="region of interest" description="Disordered" evidence="11">
    <location>
        <begin position="472"/>
        <end position="526"/>
    </location>
</feature>
<dbReference type="OrthoDB" id="293823at2759"/>
<proteinExistence type="inferred from homology"/>
<feature type="compositionally biased region" description="Basic and acidic residues" evidence="11">
    <location>
        <begin position="251"/>
        <end position="265"/>
    </location>
</feature>
<evidence type="ECO:0000256" key="9">
    <source>
        <dbReference type="ARBA" id="ARBA00023242"/>
    </source>
</evidence>
<dbReference type="PANTHER" id="PTHR23326">
    <property type="entry name" value="CCR4 NOT-RELATED"/>
    <property type="match status" value="1"/>
</dbReference>
<feature type="domain" description="CCR4-Not complex component Not N-terminal" evidence="12">
    <location>
        <begin position="3"/>
        <end position="231"/>
    </location>
</feature>
<keyword evidence="6" id="KW-0597">Phosphoprotein</keyword>
<keyword evidence="9 10" id="KW-0539">Nucleus</keyword>
<evidence type="ECO:0000313" key="15">
    <source>
        <dbReference type="Proteomes" id="UP001150569"/>
    </source>
</evidence>
<feature type="compositionally biased region" description="Polar residues" evidence="11">
    <location>
        <begin position="314"/>
        <end position="323"/>
    </location>
</feature>
<dbReference type="GO" id="GO:0006355">
    <property type="term" value="P:regulation of DNA-templated transcription"/>
    <property type="evidence" value="ECO:0007669"/>
    <property type="project" value="InterPro"/>
</dbReference>
<evidence type="ECO:0000256" key="2">
    <source>
        <dbReference type="ARBA" id="ARBA00004496"/>
    </source>
</evidence>
<feature type="region of interest" description="Disordered" evidence="11">
    <location>
        <begin position="243"/>
        <end position="358"/>
    </location>
</feature>
<dbReference type="GO" id="GO:0000289">
    <property type="term" value="P:nuclear-transcribed mRNA poly(A) tail shortening"/>
    <property type="evidence" value="ECO:0007669"/>
    <property type="project" value="UniProtKB-ARBA"/>
</dbReference>
<comment type="function">
    <text evidence="10">Acts as component of the CCR4-NOT core complex, which in the nucleus seems to be a general transcription factor, and in the cytoplasm the major mRNA deadenylase involved in mRNA turnover. The NOT protein subcomplex negatively regulates the basal and activated transcription of many genes. Preferentially affects TC-type TATA element-dependent transcription. Could directly or indirectly inhibit component(s) of the general transcription machinery.</text>
</comment>
<dbReference type="InterPro" id="IPR007282">
    <property type="entry name" value="NOT2/3/5_C"/>
</dbReference>
<accession>A0A9W8A8G2</accession>